<keyword evidence="1" id="KW-0812">Transmembrane</keyword>
<evidence type="ECO:0008006" key="4">
    <source>
        <dbReference type="Google" id="ProtNLM"/>
    </source>
</evidence>
<feature type="transmembrane region" description="Helical" evidence="1">
    <location>
        <begin position="190"/>
        <end position="212"/>
    </location>
</feature>
<dbReference type="EMBL" id="PFWZ01000033">
    <property type="protein sequence ID" value="PJA41079.1"/>
    <property type="molecule type" value="Genomic_DNA"/>
</dbReference>
<sequence length="234" mass="25205">MNMTDNVLTQWGEKVLLAVADSLSTFLEFIPNIVGALTIFVVGWILARIVKRIVVRILETIQLEPFAEKVGISNALNRAGATITPNELLSEFIRWSVVLVFLIPTVETLGLSQFTILINNVLQYIPNVLVAALILMVGTIVAELTSQFVKSTAAAMGTGTSNTLEVTTKYAIMTFVTLAALSQLGIAQQLIITLFTGFVAMLAIAGGLAFGLGGKEVASDILEKLRTSLSEKEF</sequence>
<dbReference type="InterPro" id="IPR008910">
    <property type="entry name" value="MSC_TM_helix"/>
</dbReference>
<dbReference type="PANTHER" id="PTHR30221:SF1">
    <property type="entry name" value="SMALL-CONDUCTANCE MECHANOSENSITIVE CHANNEL"/>
    <property type="match status" value="1"/>
</dbReference>
<reference evidence="3" key="1">
    <citation type="submission" date="2017-09" db="EMBL/GenBank/DDBJ databases">
        <title>Depth-based differentiation of microbial function through sediment-hosted aquifers and enrichment of novel symbionts in the deep terrestrial subsurface.</title>
        <authorList>
            <person name="Probst A.J."/>
            <person name="Ladd B."/>
            <person name="Jarett J.K."/>
            <person name="Geller-Mcgrath D.E."/>
            <person name="Sieber C.M.K."/>
            <person name="Emerson J.B."/>
            <person name="Anantharaman K."/>
            <person name="Thomas B.C."/>
            <person name="Malmstrom R."/>
            <person name="Stieglmeier M."/>
            <person name="Klingl A."/>
            <person name="Woyke T."/>
            <person name="Ryan C.M."/>
            <person name="Banfield J.F."/>
        </authorList>
    </citation>
    <scope>NUCLEOTIDE SEQUENCE [LARGE SCALE GENOMIC DNA]</scope>
</reference>
<keyword evidence="1" id="KW-0472">Membrane</keyword>
<organism evidence="2 3">
    <name type="scientific">candidate division WWE3 bacterium CG_4_9_14_3_um_filter_39_7</name>
    <dbReference type="NCBI Taxonomy" id="1975080"/>
    <lineage>
        <taxon>Bacteria</taxon>
        <taxon>Katanobacteria</taxon>
    </lineage>
</organism>
<feature type="transmembrane region" description="Helical" evidence="1">
    <location>
        <begin position="166"/>
        <end position="184"/>
    </location>
</feature>
<gene>
    <name evidence="2" type="ORF">CO179_00720</name>
</gene>
<dbReference type="AlphaFoldDB" id="A0A2M7X4N6"/>
<keyword evidence="1" id="KW-1133">Transmembrane helix</keyword>
<proteinExistence type="predicted"/>
<comment type="caution">
    <text evidence="2">The sequence shown here is derived from an EMBL/GenBank/DDBJ whole genome shotgun (WGS) entry which is preliminary data.</text>
</comment>
<dbReference type="Gene3D" id="1.10.287.1260">
    <property type="match status" value="2"/>
</dbReference>
<evidence type="ECO:0000313" key="2">
    <source>
        <dbReference type="EMBL" id="PJA41079.1"/>
    </source>
</evidence>
<protein>
    <recommendedName>
        <fullName evidence="4">Small-conductance mechanosensitive ion channel</fullName>
    </recommendedName>
</protein>
<accession>A0A2M7X4N6</accession>
<evidence type="ECO:0000313" key="3">
    <source>
        <dbReference type="Proteomes" id="UP000231195"/>
    </source>
</evidence>
<name>A0A2M7X4N6_UNCKA</name>
<feature type="transmembrane region" description="Helical" evidence="1">
    <location>
        <begin position="29"/>
        <end position="47"/>
    </location>
</feature>
<evidence type="ECO:0000256" key="1">
    <source>
        <dbReference type="SAM" id="Phobius"/>
    </source>
</evidence>
<dbReference type="Proteomes" id="UP000231195">
    <property type="component" value="Unassembled WGS sequence"/>
</dbReference>
<dbReference type="GO" id="GO:0008381">
    <property type="term" value="F:mechanosensitive monoatomic ion channel activity"/>
    <property type="evidence" value="ECO:0007669"/>
    <property type="project" value="InterPro"/>
</dbReference>
<dbReference type="PANTHER" id="PTHR30221">
    <property type="entry name" value="SMALL-CONDUCTANCE MECHANOSENSITIVE CHANNEL"/>
    <property type="match status" value="1"/>
</dbReference>
<dbReference type="Pfam" id="PF05552">
    <property type="entry name" value="MS_channel_1st_1"/>
    <property type="match status" value="2"/>
</dbReference>
<feature type="transmembrane region" description="Helical" evidence="1">
    <location>
        <begin position="97"/>
        <end position="118"/>
    </location>
</feature>
<feature type="transmembrane region" description="Helical" evidence="1">
    <location>
        <begin position="124"/>
        <end position="145"/>
    </location>
</feature>
<dbReference type="InterPro" id="IPR045275">
    <property type="entry name" value="MscS_archaea/bacteria_type"/>
</dbReference>